<dbReference type="PANTHER" id="PTHR43717:SF1">
    <property type="entry name" value="ANAEROBIC NITRIC OXIDE REDUCTASE FLAVORUBREDOXIN"/>
    <property type="match status" value="1"/>
</dbReference>
<keyword evidence="7" id="KW-1185">Reference proteome</keyword>
<dbReference type="RefSeq" id="WP_214360282.1">
    <property type="nucleotide sequence ID" value="NZ_JAEKFT010000004.1"/>
</dbReference>
<dbReference type="PROSITE" id="PS50902">
    <property type="entry name" value="FLAVODOXIN_LIKE"/>
    <property type="match status" value="1"/>
</dbReference>
<dbReference type="PROSITE" id="PS00201">
    <property type="entry name" value="FLAVODOXIN"/>
    <property type="match status" value="1"/>
</dbReference>
<dbReference type="GO" id="GO:0009055">
    <property type="term" value="F:electron transfer activity"/>
    <property type="evidence" value="ECO:0007669"/>
    <property type="project" value="InterPro"/>
</dbReference>
<dbReference type="AlphaFoldDB" id="A0A944D5Z0"/>
<comment type="cofactor">
    <cofactor evidence="1">
        <name>FMN</name>
        <dbReference type="ChEBI" id="CHEBI:58210"/>
    </cofactor>
</comment>
<proteinExistence type="inferred from homology"/>
<evidence type="ECO:0000256" key="3">
    <source>
        <dbReference type="ARBA" id="ARBA00022630"/>
    </source>
</evidence>
<dbReference type="SUPFAM" id="SSF52218">
    <property type="entry name" value="Flavoproteins"/>
    <property type="match status" value="1"/>
</dbReference>
<evidence type="ECO:0000259" key="5">
    <source>
        <dbReference type="PROSITE" id="PS50902"/>
    </source>
</evidence>
<keyword evidence="3" id="KW-0285">Flavoprotein</keyword>
<dbReference type="CDD" id="cd07709">
    <property type="entry name" value="flavodiiron_proteins_MBL-fold"/>
    <property type="match status" value="1"/>
</dbReference>
<dbReference type="Pfam" id="PF00258">
    <property type="entry name" value="Flavodoxin_1"/>
    <property type="match status" value="1"/>
</dbReference>
<feature type="domain" description="Flavodoxin-like" evidence="5">
    <location>
        <begin position="266"/>
        <end position="405"/>
    </location>
</feature>
<gene>
    <name evidence="6" type="ORF">I8J34_04980</name>
</gene>
<evidence type="ECO:0000313" key="7">
    <source>
        <dbReference type="Proteomes" id="UP000694660"/>
    </source>
</evidence>
<comment type="similarity">
    <text evidence="2">In the N-terminal section; belongs to the zinc metallo-hydrolase group 3 family.</text>
</comment>
<dbReference type="GO" id="GO:0010181">
    <property type="term" value="F:FMN binding"/>
    <property type="evidence" value="ECO:0007669"/>
    <property type="project" value="InterPro"/>
</dbReference>
<dbReference type="PANTHER" id="PTHR43717">
    <property type="entry name" value="ANAEROBIC NITRIC OXIDE REDUCTASE FLAVORUBREDOXIN"/>
    <property type="match status" value="1"/>
</dbReference>
<reference evidence="7" key="1">
    <citation type="journal article" date="2022" name="ISME J.">
        <title>Genetic and phylogenetic analysis of dissimilatory iodate-reducing bacteria identifies potential niches across the world's oceans.</title>
        <authorList>
            <person name="Reyes-Umana V."/>
            <person name="Henning Z."/>
            <person name="Lee K."/>
            <person name="Barnum T.P."/>
            <person name="Coates J.D."/>
        </authorList>
    </citation>
    <scope>NUCLEOTIDE SEQUENCE [LARGE SCALE GENOMIC DNA]</scope>
    <source>
        <strain evidence="7">IR12</strain>
    </source>
</reference>
<dbReference type="Gene3D" id="3.60.15.10">
    <property type="entry name" value="Ribonuclease Z/Hydroxyacylglutathione hydrolase-like"/>
    <property type="match status" value="1"/>
</dbReference>
<dbReference type="EMBL" id="JAEKFT010000004">
    <property type="protein sequence ID" value="MBT0960524.1"/>
    <property type="molecule type" value="Genomic_DNA"/>
</dbReference>
<accession>A0A944D5Z0</accession>
<name>A0A944D5Z0_DENI1</name>
<dbReference type="Pfam" id="PF19583">
    <property type="entry name" value="ODP"/>
    <property type="match status" value="1"/>
</dbReference>
<evidence type="ECO:0000256" key="4">
    <source>
        <dbReference type="ARBA" id="ARBA00022643"/>
    </source>
</evidence>
<dbReference type="InterPro" id="IPR001279">
    <property type="entry name" value="Metallo-B-lactamas"/>
</dbReference>
<protein>
    <submittedName>
        <fullName evidence="6">FprA family A-type flavoprotein</fullName>
    </submittedName>
</protein>
<dbReference type="GO" id="GO:0016491">
    <property type="term" value="F:oxidoreductase activity"/>
    <property type="evidence" value="ECO:0007669"/>
    <property type="project" value="InterPro"/>
</dbReference>
<dbReference type="InterPro" id="IPR016440">
    <property type="entry name" value="Rubredoxin-O_OxRdtase"/>
</dbReference>
<dbReference type="GO" id="GO:0046872">
    <property type="term" value="F:metal ion binding"/>
    <property type="evidence" value="ECO:0007669"/>
    <property type="project" value="InterPro"/>
</dbReference>
<evidence type="ECO:0000256" key="2">
    <source>
        <dbReference type="ARBA" id="ARBA00007121"/>
    </source>
</evidence>
<evidence type="ECO:0000256" key="1">
    <source>
        <dbReference type="ARBA" id="ARBA00001917"/>
    </source>
</evidence>
<dbReference type="Proteomes" id="UP000694660">
    <property type="component" value="Unassembled WGS sequence"/>
</dbReference>
<keyword evidence="4" id="KW-0288">FMN</keyword>
<dbReference type="InterPro" id="IPR036866">
    <property type="entry name" value="RibonucZ/Hydroxyglut_hydro"/>
</dbReference>
<sequence>MADRGLSDDAVELAPGVHWVGALDPHLRSFDIILKTANGTSYNSYVVRGEQGVAVIDTVKENYAEVFFRRLESVARYDEISTLVLNHLEPDHSGALPELLRRAPQAKVYLSTRAQMMLKALLKPPMSDLPDYTPVSTGDEVDLGGRTLRFLHTPYLHWPDTQCTYLVEDGFLFSGDVFGCHFCDARLFNDQAGDFRFSFEYYYAHIMRPFREHVLDALALIEPLAIHLIAPAHGPILRHRPRDYVHRYRELATPRLTNEARSEKTLVVFYLSAYGNTRRMAECLAEGAERVGGVRVSLYDLEGGEPDVFCDLVEEADGLAFGSPTINADAVKPIWDLLSSLTSVNVKGKLGVAFGSYGWSGEAVRLIEDRLRGLKLRVPVDGLRVKLVPDHDELDACRALGQDVARHLTGTVEHRAIDMSALVG</sequence>
<dbReference type="InterPro" id="IPR045761">
    <property type="entry name" value="ODP_dom"/>
</dbReference>
<dbReference type="InterPro" id="IPR029039">
    <property type="entry name" value="Flavoprotein-like_sf"/>
</dbReference>
<organism evidence="6 7">
    <name type="scientific">Denitromonas iodatirespirans</name>
    <dbReference type="NCBI Taxonomy" id="2795389"/>
    <lineage>
        <taxon>Bacteria</taxon>
        <taxon>Pseudomonadati</taxon>
        <taxon>Pseudomonadota</taxon>
        <taxon>Betaproteobacteria</taxon>
        <taxon>Rhodocyclales</taxon>
        <taxon>Zoogloeaceae</taxon>
        <taxon>Denitromonas</taxon>
    </lineage>
</organism>
<evidence type="ECO:0000313" key="6">
    <source>
        <dbReference type="EMBL" id="MBT0960524.1"/>
    </source>
</evidence>
<dbReference type="SMART" id="SM00849">
    <property type="entry name" value="Lactamase_B"/>
    <property type="match status" value="1"/>
</dbReference>
<dbReference type="SUPFAM" id="SSF56281">
    <property type="entry name" value="Metallo-hydrolase/oxidoreductase"/>
    <property type="match status" value="1"/>
</dbReference>
<dbReference type="Gene3D" id="3.40.50.360">
    <property type="match status" value="1"/>
</dbReference>
<dbReference type="InterPro" id="IPR001226">
    <property type="entry name" value="Flavodoxin_CS"/>
</dbReference>
<dbReference type="InterPro" id="IPR008254">
    <property type="entry name" value="Flavodoxin/NO_synth"/>
</dbReference>
<comment type="caution">
    <text evidence="6">The sequence shown here is derived from an EMBL/GenBank/DDBJ whole genome shotgun (WGS) entry which is preliminary data.</text>
</comment>
<dbReference type="PIRSF" id="PIRSF005243">
    <property type="entry name" value="ROO"/>
    <property type="match status" value="1"/>
</dbReference>